<evidence type="ECO:0000313" key="1">
    <source>
        <dbReference type="EMBL" id="ATO44822.1"/>
    </source>
</evidence>
<organism evidence="1 2">
    <name type="scientific">Loigolactobacillus coryniformis subsp. torquens DSM 20004 = KCTC 3535</name>
    <dbReference type="NCBI Taxonomy" id="1423822"/>
    <lineage>
        <taxon>Bacteria</taxon>
        <taxon>Bacillati</taxon>
        <taxon>Bacillota</taxon>
        <taxon>Bacilli</taxon>
        <taxon>Lactobacillales</taxon>
        <taxon>Lactobacillaceae</taxon>
        <taxon>Loigolactobacillus</taxon>
    </lineage>
</organism>
<name>A0A2D1KRZ2_9LACO</name>
<gene>
    <name evidence="1" type="ORF">LC20004_13360</name>
</gene>
<dbReference type="OrthoDB" id="9872801at2"/>
<dbReference type="KEGG" id="lcy:LC20004_13360"/>
<dbReference type="AlphaFoldDB" id="A0A2D1KRZ2"/>
<evidence type="ECO:0000313" key="2">
    <source>
        <dbReference type="Proteomes" id="UP000223559"/>
    </source>
</evidence>
<reference evidence="1 2" key="1">
    <citation type="submission" date="2016-10" db="EMBL/GenBank/DDBJ databases">
        <title>The whole genome sequencing and assembly of L. cotyniformis subsp. torquens DSM 20004 strain.</title>
        <authorList>
            <person name="Park M.-K."/>
            <person name="Lee Y.-J."/>
            <person name="Yi H."/>
            <person name="Bahn Y.-S."/>
            <person name="Kim J.F."/>
            <person name="Lee D.-W."/>
        </authorList>
    </citation>
    <scope>NUCLEOTIDE SEQUENCE [LARGE SCALE GENOMIC DNA]</scope>
    <source>
        <strain evidence="1 2">DSM 20004</strain>
    </source>
</reference>
<protein>
    <submittedName>
        <fullName evidence="1">Uncharacterized protein</fullName>
    </submittedName>
</protein>
<sequence length="60" mass="7209">MNDKKSLSIWAYLNEIEYCLEKTDDASLERARRLVRVTREILEERRKGDFEEGFLNDNND</sequence>
<proteinExistence type="predicted"/>
<accession>A0A2D1KRZ2</accession>
<keyword evidence="2" id="KW-1185">Reference proteome</keyword>
<dbReference type="EMBL" id="CP017697">
    <property type="protein sequence ID" value="ATO44822.1"/>
    <property type="molecule type" value="Genomic_DNA"/>
</dbReference>
<dbReference type="RefSeq" id="WP_010014590.1">
    <property type="nucleotide sequence ID" value="NZ_AEOS01000320.1"/>
</dbReference>
<dbReference type="Proteomes" id="UP000223559">
    <property type="component" value="Chromosome"/>
</dbReference>